<dbReference type="PANTHER" id="PTHR42997:SF1">
    <property type="entry name" value="AP-4-A PHOSPHORYLASE"/>
    <property type="match status" value="1"/>
</dbReference>
<dbReference type="GO" id="GO:0008270">
    <property type="term" value="F:zinc ion binding"/>
    <property type="evidence" value="ECO:0007669"/>
    <property type="project" value="InterPro"/>
</dbReference>
<dbReference type="GO" id="GO:0003676">
    <property type="term" value="F:nucleic acid binding"/>
    <property type="evidence" value="ECO:0007669"/>
    <property type="project" value="InterPro"/>
</dbReference>
<dbReference type="PROSITE" id="PS51084">
    <property type="entry name" value="HIT_2"/>
    <property type="match status" value="1"/>
</dbReference>
<dbReference type="PANTHER" id="PTHR42997">
    <property type="entry name" value="HIT FAMILY HYDROLASE"/>
    <property type="match status" value="1"/>
</dbReference>
<proteinExistence type="predicted"/>
<evidence type="ECO:0000259" key="2">
    <source>
        <dbReference type="PROSITE" id="PS51084"/>
    </source>
</evidence>
<dbReference type="InterPro" id="IPR011146">
    <property type="entry name" value="HIT-like"/>
</dbReference>
<accession>A0A5B8UPB0</accession>
<dbReference type="InterPro" id="IPR052908">
    <property type="entry name" value="AP-4-A_phosphorylase"/>
</dbReference>
<dbReference type="OrthoDB" id="9784774at2"/>
<dbReference type="Pfam" id="PF01844">
    <property type="entry name" value="HNH"/>
    <property type="match status" value="1"/>
</dbReference>
<name>A0A5B8UPB0_9BACT</name>
<dbReference type="KEGG" id="fgg:FSB75_12625"/>
<organism evidence="3 4">
    <name type="scientific">Flavisolibacter ginsenosidimutans</name>
    <dbReference type="NCBI Taxonomy" id="661481"/>
    <lineage>
        <taxon>Bacteria</taxon>
        <taxon>Pseudomonadati</taxon>
        <taxon>Bacteroidota</taxon>
        <taxon>Chitinophagia</taxon>
        <taxon>Chitinophagales</taxon>
        <taxon>Chitinophagaceae</taxon>
        <taxon>Flavisolibacter</taxon>
    </lineage>
</organism>
<dbReference type="Proteomes" id="UP000321204">
    <property type="component" value="Chromosome"/>
</dbReference>
<dbReference type="SUPFAM" id="SSF54197">
    <property type="entry name" value="HIT-like"/>
    <property type="match status" value="1"/>
</dbReference>
<dbReference type="Gene3D" id="3.30.428.10">
    <property type="entry name" value="HIT-like"/>
    <property type="match status" value="1"/>
</dbReference>
<dbReference type="InterPro" id="IPR036265">
    <property type="entry name" value="HIT-like_sf"/>
</dbReference>
<feature type="domain" description="HIT" evidence="2">
    <location>
        <begin position="181"/>
        <end position="288"/>
    </location>
</feature>
<evidence type="ECO:0000313" key="4">
    <source>
        <dbReference type="Proteomes" id="UP000321204"/>
    </source>
</evidence>
<gene>
    <name evidence="3" type="ORF">FSB75_12625</name>
</gene>
<dbReference type="CDD" id="cd00085">
    <property type="entry name" value="HNHc"/>
    <property type="match status" value="1"/>
</dbReference>
<feature type="short sequence motif" description="Histidine triad motif" evidence="1">
    <location>
        <begin position="273"/>
        <end position="277"/>
    </location>
</feature>
<protein>
    <submittedName>
        <fullName evidence="3">HIT domain-containing protein</fullName>
    </submittedName>
</protein>
<dbReference type="GO" id="GO:0004519">
    <property type="term" value="F:endonuclease activity"/>
    <property type="evidence" value="ECO:0007669"/>
    <property type="project" value="InterPro"/>
</dbReference>
<dbReference type="InterPro" id="IPR003615">
    <property type="entry name" value="HNH_nuc"/>
</dbReference>
<reference evidence="3 4" key="1">
    <citation type="journal article" date="2015" name="Int. J. Syst. Evol. Microbiol.">
        <title>Flavisolibacter ginsenosidimutans sp. nov., with ginsenoside-converting activity isolated from soil used for cultivating ginseng.</title>
        <authorList>
            <person name="Zhao Y."/>
            <person name="Liu Q."/>
            <person name="Kang M.S."/>
            <person name="Jin F."/>
            <person name="Yu H."/>
            <person name="Im W.T."/>
        </authorList>
    </citation>
    <scope>NUCLEOTIDE SEQUENCE [LARGE SCALE GENOMIC DNA]</scope>
    <source>
        <strain evidence="3 4">Gsoil 636</strain>
    </source>
</reference>
<dbReference type="SMART" id="SM00507">
    <property type="entry name" value="HNHc"/>
    <property type="match status" value="1"/>
</dbReference>
<keyword evidence="4" id="KW-1185">Reference proteome</keyword>
<dbReference type="InterPro" id="IPR019808">
    <property type="entry name" value="Histidine_triad_CS"/>
</dbReference>
<dbReference type="Pfam" id="PF01230">
    <property type="entry name" value="HIT"/>
    <property type="match status" value="1"/>
</dbReference>
<dbReference type="AlphaFoldDB" id="A0A5B8UPB0"/>
<dbReference type="Gene3D" id="1.10.30.50">
    <property type="match status" value="1"/>
</dbReference>
<sequence>MIKCLLQEGGIAEDITIARDLLQYDPSQLEYYQQITNNMVGKVLRNRQVVEKEKKHYLLTGFEHLHKNEIADLVTICEKKIDEYIAKRGDAIWQHRKKSRGYISGTARYKVLKRAQFRCELCGISASEKALEVDHILPVNLGGKDEEDNYQALCYSCNAMKRDTDATDFREIKDQYEHREKDCIFCLIEKKRIVSENNLAFLVYDQYPVSDLHCLVIPKRHTADYFSISQPEINAVNRLVQDGREMILKRDKTVLGFNLGLNCGEAAGQTVMHTHLHLIPRREGDTPTVRGGVRNVIAGKGHY</sequence>
<dbReference type="EMBL" id="CP042433">
    <property type="protein sequence ID" value="QEC58521.1"/>
    <property type="molecule type" value="Genomic_DNA"/>
</dbReference>
<dbReference type="PROSITE" id="PS00892">
    <property type="entry name" value="HIT_1"/>
    <property type="match status" value="1"/>
</dbReference>
<evidence type="ECO:0000313" key="3">
    <source>
        <dbReference type="EMBL" id="QEC58521.1"/>
    </source>
</evidence>
<dbReference type="InterPro" id="IPR002711">
    <property type="entry name" value="HNH"/>
</dbReference>
<evidence type="ECO:0000256" key="1">
    <source>
        <dbReference type="PROSITE-ProRule" id="PRU00464"/>
    </source>
</evidence>